<dbReference type="Gene3D" id="2.40.50.100">
    <property type="match status" value="1"/>
</dbReference>
<evidence type="ECO:0000259" key="12">
    <source>
        <dbReference type="PROSITE" id="PS52015"/>
    </source>
</evidence>
<name>A0A380AS46_SERMA</name>
<dbReference type="InterPro" id="IPR050739">
    <property type="entry name" value="MFP"/>
</dbReference>
<feature type="domain" description="TonB C-terminal" evidence="12">
    <location>
        <begin position="612"/>
        <end position="708"/>
    </location>
</feature>
<dbReference type="PROSITE" id="PS00543">
    <property type="entry name" value="HLYD_FAMILY"/>
    <property type="match status" value="1"/>
</dbReference>
<feature type="compositionally biased region" description="Low complexity" evidence="11">
    <location>
        <begin position="505"/>
        <end position="515"/>
    </location>
</feature>
<feature type="compositionally biased region" description="Pro residues" evidence="11">
    <location>
        <begin position="517"/>
        <end position="537"/>
    </location>
</feature>
<keyword evidence="4 9" id="KW-1003">Cell membrane</keyword>
<dbReference type="NCBIfam" id="TIGR01352">
    <property type="entry name" value="tonB_Cterm"/>
    <property type="match status" value="1"/>
</dbReference>
<dbReference type="AlphaFoldDB" id="A0A380AS46"/>
<comment type="subcellular location">
    <subcellularLocation>
        <location evidence="1 9">Cell inner membrane</location>
        <topology evidence="1 9">Single-pass membrane protein</topology>
    </subcellularLocation>
</comment>
<keyword evidence="5 9" id="KW-0997">Cell inner membrane</keyword>
<evidence type="ECO:0000313" key="13">
    <source>
        <dbReference type="EMBL" id="SUI85467.1"/>
    </source>
</evidence>
<proteinExistence type="inferred from homology"/>
<feature type="compositionally biased region" description="Basic residues" evidence="11">
    <location>
        <begin position="551"/>
        <end position="560"/>
    </location>
</feature>
<dbReference type="Proteomes" id="UP000254765">
    <property type="component" value="Unassembled WGS sequence"/>
</dbReference>
<evidence type="ECO:0000256" key="6">
    <source>
        <dbReference type="ARBA" id="ARBA00022692"/>
    </source>
</evidence>
<evidence type="ECO:0000256" key="11">
    <source>
        <dbReference type="SAM" id="MobiDB-lite"/>
    </source>
</evidence>
<dbReference type="PRINTS" id="PR01490">
    <property type="entry name" value="RTXTOXIND"/>
</dbReference>
<dbReference type="InterPro" id="IPR010129">
    <property type="entry name" value="T1SS_HlyD"/>
</dbReference>
<dbReference type="Pfam" id="PF26002">
    <property type="entry name" value="Beta-barrel_AprE"/>
    <property type="match status" value="1"/>
</dbReference>
<evidence type="ECO:0000256" key="8">
    <source>
        <dbReference type="ARBA" id="ARBA00023136"/>
    </source>
</evidence>
<evidence type="ECO:0000256" key="10">
    <source>
        <dbReference type="SAM" id="Coils"/>
    </source>
</evidence>
<keyword evidence="6 9" id="KW-0812">Transmembrane</keyword>
<protein>
    <recommendedName>
        <fullName evidence="9">Membrane fusion protein (MFP) family protein</fullName>
    </recommendedName>
</protein>
<dbReference type="GO" id="GO:0005886">
    <property type="term" value="C:plasma membrane"/>
    <property type="evidence" value="ECO:0007669"/>
    <property type="project" value="UniProtKB-SubCell"/>
</dbReference>
<keyword evidence="7 9" id="KW-1133">Transmembrane helix</keyword>
<reference evidence="13 14" key="1">
    <citation type="submission" date="2018-06" db="EMBL/GenBank/DDBJ databases">
        <authorList>
            <consortium name="Pathogen Informatics"/>
            <person name="Doyle S."/>
        </authorList>
    </citation>
    <scope>NUCLEOTIDE SEQUENCE [LARGE SCALE GENOMIC DNA]</scope>
    <source>
        <strain evidence="13 14">NCTC10211</strain>
    </source>
</reference>
<dbReference type="EMBL" id="UGYK01000002">
    <property type="protein sequence ID" value="SUI85467.1"/>
    <property type="molecule type" value="Genomic_DNA"/>
</dbReference>
<evidence type="ECO:0000313" key="14">
    <source>
        <dbReference type="Proteomes" id="UP000254765"/>
    </source>
</evidence>
<dbReference type="InterPro" id="IPR006260">
    <property type="entry name" value="TonB/TolA_C"/>
</dbReference>
<evidence type="ECO:0000256" key="2">
    <source>
        <dbReference type="ARBA" id="ARBA00009477"/>
    </source>
</evidence>
<evidence type="ECO:0000256" key="4">
    <source>
        <dbReference type="ARBA" id="ARBA00022475"/>
    </source>
</evidence>
<organism evidence="13 14">
    <name type="scientific">Serratia marcescens</name>
    <dbReference type="NCBI Taxonomy" id="615"/>
    <lineage>
        <taxon>Bacteria</taxon>
        <taxon>Pseudomonadati</taxon>
        <taxon>Pseudomonadota</taxon>
        <taxon>Gammaproteobacteria</taxon>
        <taxon>Enterobacterales</taxon>
        <taxon>Yersiniaceae</taxon>
        <taxon>Serratia</taxon>
    </lineage>
</organism>
<evidence type="ECO:0000256" key="3">
    <source>
        <dbReference type="ARBA" id="ARBA00022448"/>
    </source>
</evidence>
<sequence>MSNQSVIPGDIDTLSRQFDEGRHLRLGGWLVLLGFGGFLLWGLLAPLDKGVPVSGSVVVAGNRKAVQHPSGGVVSQIQVHEGDRVRAGQVLLLMDTVDSRTQRDALRSQQLSNAAQQARLQAERDGLQAIAFPPLLQARREEPEVMSLMLLQQQLFTSRRAALQSELAAIAESIAGSQAMLEGVRQSYASKQRQKAMLQEQLSGMRKLAAQGYVARNRLLDLEGQHAQIDGQASEDTGNIGRLGRQILELKLRAIQRREEYQKEVSSQLAEVRMKLDELDNRLAKAEADLGHTQVKAPVAGTVVGLSVFTEGGVIGAGQQLMEIVPSDRGLQVEARIPVELIDKVQVGLPVELLFSAFNQSTTPRVEGEVTLVGADRLTDEKSGAPYYSVRAKVSEEGLQRLNGLEIRPGMPVEGFIRTGERSMMNYLFKPLTDRPPFGADGRVSMSVSPLPFAAPGAAMPWRRCLVLVLALHLLVAALLWPRRDKAEPPWVPPPAVMVLMAAAPQAPAEAKQPPGQRTPPPQAEPSAPPEPLPPVKAPDATQPNIAVPPKQKKPPKPVKKNNLPRTPPQERIIAPPKVQEQSVGAPPPGRADKTAAPQTRLTPYAQAGEDNWRSRISGRLNRFKRYPKDALRLKRQGVGQVRFTLDRQGHVLAVTLVSSAGLPSLDREIQALVKRASPLPTPPADAYVNGTVELTLPIDFSLRGAGF</sequence>
<dbReference type="GO" id="GO:0055085">
    <property type="term" value="P:transmembrane transport"/>
    <property type="evidence" value="ECO:0007669"/>
    <property type="project" value="InterPro"/>
</dbReference>
<dbReference type="Pfam" id="PF03544">
    <property type="entry name" value="TonB_C"/>
    <property type="match status" value="1"/>
</dbReference>
<dbReference type="Gene3D" id="2.40.30.170">
    <property type="match status" value="1"/>
</dbReference>
<dbReference type="Pfam" id="PF25994">
    <property type="entry name" value="HH_AprE"/>
    <property type="match status" value="1"/>
</dbReference>
<dbReference type="SUPFAM" id="SSF111369">
    <property type="entry name" value="HlyD-like secretion proteins"/>
    <property type="match status" value="1"/>
</dbReference>
<gene>
    <name evidence="13" type="primary">prsE_2</name>
    <name evidence="13" type="ORF">NCTC10211_05574</name>
</gene>
<dbReference type="InterPro" id="IPR037682">
    <property type="entry name" value="TonB_C"/>
</dbReference>
<comment type="similarity">
    <text evidence="2 9">Belongs to the membrane fusion protein (MFP) (TC 8.A.1) family.</text>
</comment>
<keyword evidence="10" id="KW-0175">Coiled coil</keyword>
<evidence type="ECO:0000256" key="1">
    <source>
        <dbReference type="ARBA" id="ARBA00004377"/>
    </source>
</evidence>
<feature type="region of interest" description="Disordered" evidence="11">
    <location>
        <begin position="505"/>
        <end position="611"/>
    </location>
</feature>
<evidence type="ECO:0000256" key="9">
    <source>
        <dbReference type="RuleBase" id="RU365093"/>
    </source>
</evidence>
<dbReference type="PROSITE" id="PS52015">
    <property type="entry name" value="TONB_CTD"/>
    <property type="match status" value="1"/>
</dbReference>
<dbReference type="InterPro" id="IPR058781">
    <property type="entry name" value="HH_AprE-like"/>
</dbReference>
<keyword evidence="3 9" id="KW-0813">Transport</keyword>
<dbReference type="InterPro" id="IPR006144">
    <property type="entry name" value="Secretion_HlyD_CS"/>
</dbReference>
<keyword evidence="8 9" id="KW-0472">Membrane</keyword>
<dbReference type="InterPro" id="IPR058982">
    <property type="entry name" value="Beta-barrel_AprE"/>
</dbReference>
<accession>A0A380AS46</accession>
<dbReference type="GO" id="GO:0009306">
    <property type="term" value="P:protein secretion"/>
    <property type="evidence" value="ECO:0007669"/>
    <property type="project" value="InterPro"/>
</dbReference>
<feature type="coiled-coil region" evidence="10">
    <location>
        <begin position="262"/>
        <end position="296"/>
    </location>
</feature>
<evidence type="ECO:0000256" key="5">
    <source>
        <dbReference type="ARBA" id="ARBA00022519"/>
    </source>
</evidence>
<dbReference type="Gene3D" id="3.30.1150.10">
    <property type="match status" value="1"/>
</dbReference>
<dbReference type="NCBIfam" id="TIGR01843">
    <property type="entry name" value="type_I_hlyD"/>
    <property type="match status" value="1"/>
</dbReference>
<evidence type="ECO:0000256" key="7">
    <source>
        <dbReference type="ARBA" id="ARBA00022989"/>
    </source>
</evidence>
<dbReference type="SUPFAM" id="SSF74653">
    <property type="entry name" value="TolA/TonB C-terminal domain"/>
    <property type="match status" value="1"/>
</dbReference>
<dbReference type="PANTHER" id="PTHR30386">
    <property type="entry name" value="MEMBRANE FUSION SUBUNIT OF EMRAB-TOLC MULTIDRUG EFFLUX PUMP"/>
    <property type="match status" value="1"/>
</dbReference>
<dbReference type="PANTHER" id="PTHR30386:SF17">
    <property type="entry name" value="ALKALINE PROTEASE SECRETION PROTEIN APRE"/>
    <property type="match status" value="1"/>
</dbReference>
<feature type="transmembrane region" description="Helical" evidence="9">
    <location>
        <begin position="26"/>
        <end position="44"/>
    </location>
</feature>